<organism evidence="3 4">
    <name type="scientific">Ambispora gerdemannii</name>
    <dbReference type="NCBI Taxonomy" id="144530"/>
    <lineage>
        <taxon>Eukaryota</taxon>
        <taxon>Fungi</taxon>
        <taxon>Fungi incertae sedis</taxon>
        <taxon>Mucoromycota</taxon>
        <taxon>Glomeromycotina</taxon>
        <taxon>Glomeromycetes</taxon>
        <taxon>Archaeosporales</taxon>
        <taxon>Ambisporaceae</taxon>
        <taxon>Ambispora</taxon>
    </lineage>
</organism>
<dbReference type="Gene3D" id="2.60.34.10">
    <property type="entry name" value="Substrate Binding Domain Of DNAk, Chain A, domain 1"/>
    <property type="match status" value="1"/>
</dbReference>
<dbReference type="InterPro" id="IPR029047">
    <property type="entry name" value="HSP70_peptide-bd_sf"/>
</dbReference>
<comment type="caution">
    <text evidence="3">The sequence shown here is derived from an EMBL/GenBank/DDBJ whole genome shotgun (WGS) entry which is preliminary data.</text>
</comment>
<evidence type="ECO:0000256" key="1">
    <source>
        <dbReference type="ARBA" id="ARBA00022741"/>
    </source>
</evidence>
<dbReference type="CDD" id="cd10229">
    <property type="entry name" value="ASKHA_NBD_HSP70_HSPA12"/>
    <property type="match status" value="1"/>
</dbReference>
<evidence type="ECO:0000313" key="3">
    <source>
        <dbReference type="EMBL" id="CAG8541400.1"/>
    </source>
</evidence>
<sequence length="559" mass="64003">MASGIALTDTDIRVVVALDFGVTFSTFAYANTQNPEIETNNNWPGRDGQLKNPTVLQYDENFNVLQWGQLALVEEPVRKSRPNKESHPVELFKLHLSSLKAGEKPWLPVGLNHVKAITDYLTEMQKLIKEKVQTRWPSLEFPRQIKLILTVPAEWNENTRNVLRNAAYNAGLLNHVKSRNLDITTEPEAAAIHCMSVLKEHNLKPGANFMVVDCGGGTVDITIRQLLENNKLSEITERSGDLCGATFVDREFLRFLGRKLGYGVIEKLKKDNYKQVQYLIQRFFCSRIKFLFDGERASFRTIELDVPYYCPAVQDYVVDKEKKAKMEEADWLIEITFDDVKEMFDPVVQRIIGLIEWQLEEANRECDALFLVGGFSESLYLVKNIKELFNDKIKTIAVPPCPIAAVVRGAVFYGLNMNIVQSRRLIYTYGIEILNEFKPGFDKKKRITKEGLVYRFNPLIKRGTLVDVNAKVTREFFPVFPKQTSATLKLFQTRNDRVRYCNETGVRLLGTLKIDLPDVHLGTNRPIEYTLTFGKMEIEATAKNKKTGQLYTSTFDLDM</sequence>
<protein>
    <submittedName>
        <fullName evidence="3">8297_t:CDS:1</fullName>
    </submittedName>
</protein>
<reference evidence="3" key="1">
    <citation type="submission" date="2021-06" db="EMBL/GenBank/DDBJ databases">
        <authorList>
            <person name="Kallberg Y."/>
            <person name="Tangrot J."/>
            <person name="Rosling A."/>
        </authorList>
    </citation>
    <scope>NUCLEOTIDE SEQUENCE</scope>
    <source>
        <strain evidence="3">MT106</strain>
    </source>
</reference>
<proteinExistence type="predicted"/>
<dbReference type="SUPFAM" id="SSF53067">
    <property type="entry name" value="Actin-like ATPase domain"/>
    <property type="match status" value="2"/>
</dbReference>
<dbReference type="Gene3D" id="3.30.420.40">
    <property type="match status" value="2"/>
</dbReference>
<dbReference type="GO" id="GO:0140662">
    <property type="term" value="F:ATP-dependent protein folding chaperone"/>
    <property type="evidence" value="ECO:0007669"/>
    <property type="project" value="InterPro"/>
</dbReference>
<name>A0A9N9AT77_9GLOM</name>
<dbReference type="OrthoDB" id="2963168at2759"/>
<dbReference type="EMBL" id="CAJVPL010000935">
    <property type="protein sequence ID" value="CAG8541400.1"/>
    <property type="molecule type" value="Genomic_DNA"/>
</dbReference>
<keyword evidence="2" id="KW-0067">ATP-binding</keyword>
<dbReference type="GO" id="GO:0005524">
    <property type="term" value="F:ATP binding"/>
    <property type="evidence" value="ECO:0007669"/>
    <property type="project" value="UniProtKB-KW"/>
</dbReference>
<dbReference type="Gene3D" id="3.90.640.10">
    <property type="entry name" value="Actin, Chain A, domain 4"/>
    <property type="match status" value="1"/>
</dbReference>
<accession>A0A9N9AT77</accession>
<dbReference type="PANTHER" id="PTHR14187:SF5">
    <property type="entry name" value="HEAT SHOCK 70 KDA PROTEIN 12A"/>
    <property type="match status" value="1"/>
</dbReference>
<keyword evidence="4" id="KW-1185">Reference proteome</keyword>
<dbReference type="AlphaFoldDB" id="A0A9N9AT77"/>
<evidence type="ECO:0000313" key="4">
    <source>
        <dbReference type="Proteomes" id="UP000789831"/>
    </source>
</evidence>
<evidence type="ECO:0000256" key="2">
    <source>
        <dbReference type="ARBA" id="ARBA00022840"/>
    </source>
</evidence>
<dbReference type="Pfam" id="PF00012">
    <property type="entry name" value="HSP70"/>
    <property type="match status" value="1"/>
</dbReference>
<dbReference type="PANTHER" id="PTHR14187">
    <property type="entry name" value="ALPHA KINASE/ELONGATION FACTOR 2 KINASE"/>
    <property type="match status" value="1"/>
</dbReference>
<dbReference type="InterPro" id="IPR013126">
    <property type="entry name" value="Hsp_70_fam"/>
</dbReference>
<dbReference type="InterPro" id="IPR043129">
    <property type="entry name" value="ATPase_NBD"/>
</dbReference>
<dbReference type="SUPFAM" id="SSF100920">
    <property type="entry name" value="Heat shock protein 70kD (HSP70), peptide-binding domain"/>
    <property type="match status" value="1"/>
</dbReference>
<dbReference type="Proteomes" id="UP000789831">
    <property type="component" value="Unassembled WGS sequence"/>
</dbReference>
<gene>
    <name evidence="3" type="ORF">AGERDE_LOCUS6203</name>
</gene>
<keyword evidence="1" id="KW-0547">Nucleotide-binding</keyword>